<evidence type="ECO:0000313" key="2">
    <source>
        <dbReference type="EMBL" id="QDX94688.1"/>
    </source>
</evidence>
<evidence type="ECO:0000313" key="1">
    <source>
        <dbReference type="EMBL" id="QDX94357.1"/>
    </source>
</evidence>
<protein>
    <submittedName>
        <fullName evidence="2">Uncharacterized protein</fullName>
    </submittedName>
</protein>
<dbReference type="AlphaFoldDB" id="A0A518VCG8"/>
<gene>
    <name evidence="1" type="ORF">EEL30_19960</name>
    <name evidence="2" type="ORF">EEL30_21855</name>
</gene>
<evidence type="ECO:0000313" key="3">
    <source>
        <dbReference type="Proteomes" id="UP000319432"/>
    </source>
</evidence>
<dbReference type="Proteomes" id="UP000319432">
    <property type="component" value="Chromosome"/>
</dbReference>
<name>A0A518VCG8_BRELA</name>
<sequence length="201" mass="23295">MSLIVKISIKDDKGKEAELELQETDSLSKLVIVQNVFNIFGIDKDILKTVKEFEKIGKAYSHFFDNMKQEEEQVEEKQQINNEEIREQMIEGLQEIHKSPENQGDRDTQTDTVPDNVVQVSDYQTTGIKEDSNGKKRYKLRYECPICMNKGVHYIYSNSTETWCHACGSKMPIKSAHKEGFPNRDSHGNFYRAGDYCDYSY</sequence>
<reference evidence="2 3" key="1">
    <citation type="submission" date="2018-11" db="EMBL/GenBank/DDBJ databases">
        <title>Phylogenetic determinants of toxin gene distribution in genomes of Brevibacillus laterosporus.</title>
        <authorList>
            <person name="Glare T.R."/>
            <person name="Durrant A."/>
            <person name="Berry C."/>
            <person name="Palma L."/>
            <person name="Ormskirk M."/>
            <person name="Cox M.O."/>
        </authorList>
    </citation>
    <scope>NUCLEOTIDE SEQUENCE [LARGE SCALE GENOMIC DNA]</scope>
    <source>
        <strain evidence="2 3">1821L</strain>
    </source>
</reference>
<dbReference type="EMBL" id="CP033464">
    <property type="protein sequence ID" value="QDX94357.1"/>
    <property type="molecule type" value="Genomic_DNA"/>
</dbReference>
<organism evidence="2 3">
    <name type="scientific">Brevibacillus laterosporus</name>
    <name type="common">Bacillus laterosporus</name>
    <dbReference type="NCBI Taxonomy" id="1465"/>
    <lineage>
        <taxon>Bacteria</taxon>
        <taxon>Bacillati</taxon>
        <taxon>Bacillota</taxon>
        <taxon>Bacilli</taxon>
        <taxon>Bacillales</taxon>
        <taxon>Paenibacillaceae</taxon>
        <taxon>Brevibacillus</taxon>
    </lineage>
</organism>
<accession>A0A518VCG8</accession>
<dbReference type="EMBL" id="CP033464">
    <property type="protein sequence ID" value="QDX94688.1"/>
    <property type="molecule type" value="Genomic_DNA"/>
</dbReference>
<keyword evidence="3" id="KW-1185">Reference proteome</keyword>
<proteinExistence type="predicted"/>
<dbReference type="OrthoDB" id="2613698at2"/>